<evidence type="ECO:0000313" key="2">
    <source>
        <dbReference type="EMBL" id="CAD8173142.1"/>
    </source>
</evidence>
<reference evidence="2" key="1">
    <citation type="submission" date="2021-01" db="EMBL/GenBank/DDBJ databases">
        <authorList>
            <consortium name="Genoscope - CEA"/>
            <person name="William W."/>
        </authorList>
    </citation>
    <scope>NUCLEOTIDE SEQUENCE</scope>
</reference>
<accession>A0A8S1VBL3</accession>
<evidence type="ECO:0000256" key="1">
    <source>
        <dbReference type="SAM" id="MobiDB-lite"/>
    </source>
</evidence>
<evidence type="ECO:0000313" key="3">
    <source>
        <dbReference type="Proteomes" id="UP000683925"/>
    </source>
</evidence>
<proteinExistence type="predicted"/>
<dbReference type="AlphaFoldDB" id="A0A8S1VBL3"/>
<comment type="caution">
    <text evidence="2">The sequence shown here is derived from an EMBL/GenBank/DDBJ whole genome shotgun (WGS) entry which is preliminary data.</text>
</comment>
<organism evidence="2 3">
    <name type="scientific">Paramecium octaurelia</name>
    <dbReference type="NCBI Taxonomy" id="43137"/>
    <lineage>
        <taxon>Eukaryota</taxon>
        <taxon>Sar</taxon>
        <taxon>Alveolata</taxon>
        <taxon>Ciliophora</taxon>
        <taxon>Intramacronucleata</taxon>
        <taxon>Oligohymenophorea</taxon>
        <taxon>Peniculida</taxon>
        <taxon>Parameciidae</taxon>
        <taxon>Paramecium</taxon>
    </lineage>
</organism>
<protein>
    <submittedName>
        <fullName evidence="2">Uncharacterized protein</fullName>
    </submittedName>
</protein>
<feature type="compositionally biased region" description="Low complexity" evidence="1">
    <location>
        <begin position="34"/>
        <end position="45"/>
    </location>
</feature>
<gene>
    <name evidence="2" type="ORF">POCTA_138.1.T0610164</name>
</gene>
<keyword evidence="3" id="KW-1185">Reference proteome</keyword>
<name>A0A8S1VBL3_PAROT</name>
<sequence>MIIFRSQNQRRRQNSRTMTNSPETYQRRLSHKTISSSQNEIQNQQRQKRLSRKTQKFSSFVLFQLSQFFNIS</sequence>
<dbReference type="Proteomes" id="UP000683925">
    <property type="component" value="Unassembled WGS sequence"/>
</dbReference>
<dbReference type="EMBL" id="CAJJDP010000060">
    <property type="protein sequence ID" value="CAD8173142.1"/>
    <property type="molecule type" value="Genomic_DNA"/>
</dbReference>
<feature type="region of interest" description="Disordered" evidence="1">
    <location>
        <begin position="1"/>
        <end position="53"/>
    </location>
</feature>